<protein>
    <submittedName>
        <fullName evidence="1">Uncharacterized protein</fullName>
    </submittedName>
</protein>
<dbReference type="OrthoDB" id="5083187at2"/>
<gene>
    <name evidence="1" type="ORF">AYL44_07770</name>
</gene>
<dbReference type="EMBL" id="LSTV01000002">
    <property type="protein sequence ID" value="OAH50348.1"/>
    <property type="molecule type" value="Genomic_DNA"/>
</dbReference>
<sequence>MSDVLAPSPYLWGAPVGARLAALDDGIALLRQADDRVLELLADVRRIAHLVDWRAEAADAFREAVAAWEGELARLSTSIEGAIDQAYGDRNWVEATG</sequence>
<organism evidence="1 2">
    <name type="scientific">Microbacterium oleivorans</name>
    <dbReference type="NCBI Taxonomy" id="273677"/>
    <lineage>
        <taxon>Bacteria</taxon>
        <taxon>Bacillati</taxon>
        <taxon>Actinomycetota</taxon>
        <taxon>Actinomycetes</taxon>
        <taxon>Micrococcales</taxon>
        <taxon>Microbacteriaceae</taxon>
        <taxon>Microbacterium</taxon>
    </lineage>
</organism>
<evidence type="ECO:0000313" key="2">
    <source>
        <dbReference type="Proteomes" id="UP000076998"/>
    </source>
</evidence>
<reference evidence="1 2" key="1">
    <citation type="submission" date="2016-02" db="EMBL/GenBank/DDBJ databases">
        <authorList>
            <person name="Wen L."/>
            <person name="He K."/>
            <person name="Yang H."/>
        </authorList>
    </citation>
    <scope>NUCLEOTIDE SEQUENCE [LARGE SCALE GENOMIC DNA]</scope>
    <source>
        <strain evidence="1 2">CD11_3</strain>
    </source>
</reference>
<comment type="caution">
    <text evidence="1">The sequence shown here is derived from an EMBL/GenBank/DDBJ whole genome shotgun (WGS) entry which is preliminary data.</text>
</comment>
<dbReference type="Proteomes" id="UP000076998">
    <property type="component" value="Unassembled WGS sequence"/>
</dbReference>
<evidence type="ECO:0000313" key="1">
    <source>
        <dbReference type="EMBL" id="OAH50348.1"/>
    </source>
</evidence>
<dbReference type="RefSeq" id="WP_064002709.1">
    <property type="nucleotide sequence ID" value="NZ_LSTV01000002.1"/>
</dbReference>
<name>A0A177KAA8_9MICO</name>
<proteinExistence type="predicted"/>
<accession>A0A177KAA8</accession>
<dbReference type="AlphaFoldDB" id="A0A177KAA8"/>